<feature type="region of interest" description="Disordered" evidence="1">
    <location>
        <begin position="40"/>
        <end position="72"/>
    </location>
</feature>
<sequence length="72" mass="8118">MKLKIISSLGILLCLNTISCREVEDNNFEDIKLESITAEANATQRSGQDSIRDTTIEDNDPPKTGHQWRTKN</sequence>
<dbReference type="RefSeq" id="WP_034673649.1">
    <property type="nucleotide sequence ID" value="NZ_FPAP01000003.1"/>
</dbReference>
<protein>
    <recommendedName>
        <fullName evidence="4">Lipoprotein</fullName>
    </recommendedName>
</protein>
<feature type="compositionally biased region" description="Basic and acidic residues" evidence="1">
    <location>
        <begin position="50"/>
        <end position="63"/>
    </location>
</feature>
<dbReference type="OrthoDB" id="9903196at2"/>
<evidence type="ECO:0000313" key="3">
    <source>
        <dbReference type="Proteomes" id="UP000028713"/>
    </source>
</evidence>
<gene>
    <name evidence="2" type="ORF">IX39_03960</name>
</gene>
<accession>A0A085Z5W1</accession>
<keyword evidence="3" id="KW-1185">Reference proteome</keyword>
<evidence type="ECO:0000313" key="2">
    <source>
        <dbReference type="EMBL" id="KFE99824.1"/>
    </source>
</evidence>
<evidence type="ECO:0000256" key="1">
    <source>
        <dbReference type="SAM" id="MobiDB-lite"/>
    </source>
</evidence>
<dbReference type="EMBL" id="JPRP01000001">
    <property type="protein sequence ID" value="KFE99824.1"/>
    <property type="molecule type" value="Genomic_DNA"/>
</dbReference>
<dbReference type="Proteomes" id="UP000028713">
    <property type="component" value="Unassembled WGS sequence"/>
</dbReference>
<proteinExistence type="predicted"/>
<reference evidence="2 3" key="1">
    <citation type="submission" date="2014-07" db="EMBL/GenBank/DDBJ databases">
        <title>Genome of Chryseobacterium formosense LMG 24722.</title>
        <authorList>
            <person name="Pipes S.E."/>
            <person name="Stropko S.J."/>
            <person name="Newman J.D."/>
        </authorList>
    </citation>
    <scope>NUCLEOTIDE SEQUENCE [LARGE SCALE GENOMIC DNA]</scope>
    <source>
        <strain evidence="2 3">LMG 24722</strain>
    </source>
</reference>
<feature type="compositionally biased region" description="Polar residues" evidence="1">
    <location>
        <begin position="40"/>
        <end position="49"/>
    </location>
</feature>
<organism evidence="2 3">
    <name type="scientific">Chryseobacterium formosense</name>
    <dbReference type="NCBI Taxonomy" id="236814"/>
    <lineage>
        <taxon>Bacteria</taxon>
        <taxon>Pseudomonadati</taxon>
        <taxon>Bacteroidota</taxon>
        <taxon>Flavobacteriia</taxon>
        <taxon>Flavobacteriales</taxon>
        <taxon>Weeksellaceae</taxon>
        <taxon>Chryseobacterium group</taxon>
        <taxon>Chryseobacterium</taxon>
    </lineage>
</organism>
<evidence type="ECO:0008006" key="4">
    <source>
        <dbReference type="Google" id="ProtNLM"/>
    </source>
</evidence>
<comment type="caution">
    <text evidence="2">The sequence shown here is derived from an EMBL/GenBank/DDBJ whole genome shotgun (WGS) entry which is preliminary data.</text>
</comment>
<name>A0A085Z5W1_9FLAO</name>
<dbReference type="AlphaFoldDB" id="A0A085Z5W1"/>